<dbReference type="Proteomes" id="UP000724584">
    <property type="component" value="Unassembled WGS sequence"/>
</dbReference>
<proteinExistence type="predicted"/>
<protein>
    <submittedName>
        <fullName evidence="1">Uncharacterized protein</fullName>
    </submittedName>
</protein>
<organism evidence="1 2">
    <name type="scientific">Chaetomium tenue</name>
    <dbReference type="NCBI Taxonomy" id="1854479"/>
    <lineage>
        <taxon>Eukaryota</taxon>
        <taxon>Fungi</taxon>
        <taxon>Dikarya</taxon>
        <taxon>Ascomycota</taxon>
        <taxon>Pezizomycotina</taxon>
        <taxon>Sordariomycetes</taxon>
        <taxon>Sordariomycetidae</taxon>
        <taxon>Sordariales</taxon>
        <taxon>Chaetomiaceae</taxon>
        <taxon>Chaetomium</taxon>
    </lineage>
</organism>
<evidence type="ECO:0000313" key="1">
    <source>
        <dbReference type="EMBL" id="KAH6631880.1"/>
    </source>
</evidence>
<sequence length="90" mass="9716">MRFVVPISALRQFLPGASTSPLIEAAATRGKPLPERDRAGFWRIEVPTLLFGVRASPSDTTGTRPRNSGPGETKSDKRIQMAVGGVPRDN</sequence>
<reference evidence="1 2" key="1">
    <citation type="journal article" date="2021" name="Nat. Commun.">
        <title>Genetic determinants of endophytism in the Arabidopsis root mycobiome.</title>
        <authorList>
            <person name="Mesny F."/>
            <person name="Miyauchi S."/>
            <person name="Thiergart T."/>
            <person name="Pickel B."/>
            <person name="Atanasova L."/>
            <person name="Karlsson M."/>
            <person name="Huettel B."/>
            <person name="Barry K.W."/>
            <person name="Haridas S."/>
            <person name="Chen C."/>
            <person name="Bauer D."/>
            <person name="Andreopoulos W."/>
            <person name="Pangilinan J."/>
            <person name="LaButti K."/>
            <person name="Riley R."/>
            <person name="Lipzen A."/>
            <person name="Clum A."/>
            <person name="Drula E."/>
            <person name="Henrissat B."/>
            <person name="Kohler A."/>
            <person name="Grigoriev I.V."/>
            <person name="Martin F.M."/>
            <person name="Hacquard S."/>
        </authorList>
    </citation>
    <scope>NUCLEOTIDE SEQUENCE [LARGE SCALE GENOMIC DNA]</scope>
    <source>
        <strain evidence="1 2">MPI-SDFR-AT-0079</strain>
    </source>
</reference>
<name>A0ACB7P6E4_9PEZI</name>
<accession>A0ACB7P6E4</accession>
<evidence type="ECO:0000313" key="2">
    <source>
        <dbReference type="Proteomes" id="UP000724584"/>
    </source>
</evidence>
<keyword evidence="2" id="KW-1185">Reference proteome</keyword>
<dbReference type="EMBL" id="JAGIZQ010000004">
    <property type="protein sequence ID" value="KAH6631880.1"/>
    <property type="molecule type" value="Genomic_DNA"/>
</dbReference>
<comment type="caution">
    <text evidence="1">The sequence shown here is derived from an EMBL/GenBank/DDBJ whole genome shotgun (WGS) entry which is preliminary data.</text>
</comment>
<gene>
    <name evidence="1" type="ORF">F5144DRAFT_234562</name>
</gene>